<sequence length="296" mass="33208">MNSLTRGLQVLKIARSTQAFGTFARGTISVGFNRNFSSSQTQNVEVVPKFHPNGKPRRLRINDPTQLLPDFSKTDPVLDHLTPEEEDIFLDKSEDEFGFRPIPSTPPEVAKTVDEELVYSEELGITYEQFRGLQKKVLSMRRTVNMTRKGKIPSMSALVVVGNGNGAAGYGEGKDSDAGRAVQKATLRAIKNIIYFDRYDDRTLFHDIEHKFKATNLLLFSRPPGFGNRSNLYVHEICKCVGIQDISSKVRGSRNPINVIKATFEALQKQRDPEQIAKARGKKLVDVQHMYYGASS</sequence>
<dbReference type="Gene3D" id="3.30.160.20">
    <property type="match status" value="1"/>
</dbReference>
<gene>
    <name evidence="7" type="primary">MRPS5</name>
    <name evidence="7" type="ORF">K7432_004246</name>
</gene>
<comment type="similarity">
    <text evidence="1 5">Belongs to the universal ribosomal protein uS5 family.</text>
</comment>
<organism evidence="7 8">
    <name type="scientific">Basidiobolus ranarum</name>
    <dbReference type="NCBI Taxonomy" id="34480"/>
    <lineage>
        <taxon>Eukaryota</taxon>
        <taxon>Fungi</taxon>
        <taxon>Fungi incertae sedis</taxon>
        <taxon>Zoopagomycota</taxon>
        <taxon>Entomophthoromycotina</taxon>
        <taxon>Basidiobolomycetes</taxon>
        <taxon>Basidiobolales</taxon>
        <taxon>Basidiobolaceae</taxon>
        <taxon>Basidiobolus</taxon>
    </lineage>
</organism>
<evidence type="ECO:0000313" key="8">
    <source>
        <dbReference type="Proteomes" id="UP001479436"/>
    </source>
</evidence>
<dbReference type="PANTHER" id="PTHR48277">
    <property type="entry name" value="MITOCHONDRIAL RIBOSOMAL PROTEIN S5"/>
    <property type="match status" value="1"/>
</dbReference>
<dbReference type="InterPro" id="IPR000851">
    <property type="entry name" value="Ribosomal_uS5"/>
</dbReference>
<keyword evidence="2 4" id="KW-0689">Ribosomal protein</keyword>
<dbReference type="InterPro" id="IPR013810">
    <property type="entry name" value="Ribosomal_uS5_N"/>
</dbReference>
<proteinExistence type="inferred from homology"/>
<dbReference type="PROSITE" id="PS50881">
    <property type="entry name" value="S5_DSRBD"/>
    <property type="match status" value="1"/>
</dbReference>
<evidence type="ECO:0000256" key="4">
    <source>
        <dbReference type="PROSITE-ProRule" id="PRU00268"/>
    </source>
</evidence>
<dbReference type="EMBL" id="JASJQH010000143">
    <property type="protein sequence ID" value="KAK9766588.1"/>
    <property type="molecule type" value="Genomic_DNA"/>
</dbReference>
<feature type="domain" description="S5 DRBM" evidence="6">
    <location>
        <begin position="133"/>
        <end position="196"/>
    </location>
</feature>
<dbReference type="SUPFAM" id="SSF54768">
    <property type="entry name" value="dsRNA-binding domain-like"/>
    <property type="match status" value="1"/>
</dbReference>
<dbReference type="InterPro" id="IPR020568">
    <property type="entry name" value="Ribosomal_Su5_D2-typ_SF"/>
</dbReference>
<dbReference type="InterPro" id="IPR014721">
    <property type="entry name" value="Ribsml_uS5_D2-typ_fold_subgr"/>
</dbReference>
<evidence type="ECO:0000256" key="3">
    <source>
        <dbReference type="ARBA" id="ARBA00023274"/>
    </source>
</evidence>
<reference evidence="7 8" key="1">
    <citation type="submission" date="2023-04" db="EMBL/GenBank/DDBJ databases">
        <title>Genome of Basidiobolus ranarum AG-B5.</title>
        <authorList>
            <person name="Stajich J.E."/>
            <person name="Carter-House D."/>
            <person name="Gryganskyi A."/>
        </authorList>
    </citation>
    <scope>NUCLEOTIDE SEQUENCE [LARGE SCALE GENOMIC DNA]</scope>
    <source>
        <strain evidence="7 8">AG-B5</strain>
    </source>
</reference>
<evidence type="ECO:0000259" key="6">
    <source>
        <dbReference type="PROSITE" id="PS50881"/>
    </source>
</evidence>
<dbReference type="GO" id="GO:0005840">
    <property type="term" value="C:ribosome"/>
    <property type="evidence" value="ECO:0007669"/>
    <property type="project" value="UniProtKB-KW"/>
</dbReference>
<dbReference type="PROSITE" id="PS00585">
    <property type="entry name" value="RIBOSOMAL_S5"/>
    <property type="match status" value="1"/>
</dbReference>
<evidence type="ECO:0000256" key="2">
    <source>
        <dbReference type="ARBA" id="ARBA00022980"/>
    </source>
</evidence>
<dbReference type="InterPro" id="IPR018192">
    <property type="entry name" value="Ribosomal_uS5_N_CS"/>
</dbReference>
<evidence type="ECO:0000313" key="7">
    <source>
        <dbReference type="EMBL" id="KAK9766588.1"/>
    </source>
</evidence>
<dbReference type="Proteomes" id="UP001479436">
    <property type="component" value="Unassembled WGS sequence"/>
</dbReference>
<dbReference type="Pfam" id="PF00333">
    <property type="entry name" value="Ribosomal_S5"/>
    <property type="match status" value="1"/>
</dbReference>
<dbReference type="Gene3D" id="3.30.230.10">
    <property type="match status" value="1"/>
</dbReference>
<dbReference type="PANTHER" id="PTHR48277:SF1">
    <property type="entry name" value="MITOCHONDRIAL RIBOSOMAL PROTEIN S5"/>
    <property type="match status" value="1"/>
</dbReference>
<accession>A0ABR2WYG8</accession>
<dbReference type="SUPFAM" id="SSF54211">
    <property type="entry name" value="Ribosomal protein S5 domain 2-like"/>
    <property type="match status" value="1"/>
</dbReference>
<dbReference type="InterPro" id="IPR005324">
    <property type="entry name" value="Ribosomal_uS5_C"/>
</dbReference>
<keyword evidence="3 4" id="KW-0687">Ribonucleoprotein</keyword>
<protein>
    <submittedName>
        <fullName evidence="7">28S ribosomal protein S5, mitochondrial</fullName>
    </submittedName>
</protein>
<evidence type="ECO:0000256" key="5">
    <source>
        <dbReference type="RuleBase" id="RU003823"/>
    </source>
</evidence>
<keyword evidence="8" id="KW-1185">Reference proteome</keyword>
<evidence type="ECO:0000256" key="1">
    <source>
        <dbReference type="ARBA" id="ARBA00008945"/>
    </source>
</evidence>
<dbReference type="Pfam" id="PF03719">
    <property type="entry name" value="Ribosomal_S5_C"/>
    <property type="match status" value="1"/>
</dbReference>
<comment type="caution">
    <text evidence="7">The sequence shown here is derived from an EMBL/GenBank/DDBJ whole genome shotgun (WGS) entry which is preliminary data.</text>
</comment>
<name>A0ABR2WYG8_9FUNG</name>